<gene>
    <name evidence="1" type="ORF">MNBD_ALPHA12-966</name>
</gene>
<evidence type="ECO:0000313" key="1">
    <source>
        <dbReference type="EMBL" id="VAW22151.1"/>
    </source>
</evidence>
<sequence length="142" mass="15429">MTILKKTLHGAIAFLVLAMLAASPSYAISFGNNSSEWAYDGECDDPRFAGPGMADTLLDEDMGRDASDCRNLLNKGRIYIRSGGGDNGVHFGDNSSEWAYDGECDDPRFKGPGMADTLLEEDTGSDASDCRSLYREGSIWLR</sequence>
<dbReference type="AlphaFoldDB" id="A0A3B0TU15"/>
<protein>
    <submittedName>
        <fullName evidence="1">Uncharacterized protein</fullName>
    </submittedName>
</protein>
<proteinExistence type="predicted"/>
<dbReference type="EMBL" id="UOEO01000197">
    <property type="protein sequence ID" value="VAW22151.1"/>
    <property type="molecule type" value="Genomic_DNA"/>
</dbReference>
<organism evidence="1">
    <name type="scientific">hydrothermal vent metagenome</name>
    <dbReference type="NCBI Taxonomy" id="652676"/>
    <lineage>
        <taxon>unclassified sequences</taxon>
        <taxon>metagenomes</taxon>
        <taxon>ecological metagenomes</taxon>
    </lineage>
</organism>
<name>A0A3B0TU15_9ZZZZ</name>
<reference evidence="1" key="1">
    <citation type="submission" date="2018-06" db="EMBL/GenBank/DDBJ databases">
        <authorList>
            <person name="Zhirakovskaya E."/>
        </authorList>
    </citation>
    <scope>NUCLEOTIDE SEQUENCE</scope>
</reference>
<accession>A0A3B0TU15</accession>